<dbReference type="Pfam" id="PF05857">
    <property type="entry name" value="TraX"/>
    <property type="match status" value="1"/>
</dbReference>
<feature type="transmembrane region" description="Helical" evidence="1">
    <location>
        <begin position="109"/>
        <end position="126"/>
    </location>
</feature>
<keyword evidence="1" id="KW-1133">Transmembrane helix</keyword>
<reference evidence="3" key="1">
    <citation type="submission" date="2017-04" db="EMBL/GenBank/DDBJ databases">
        <authorList>
            <person name="Varghese N."/>
            <person name="Submissions S."/>
        </authorList>
    </citation>
    <scope>NUCLEOTIDE SEQUENCE [LARGE SCALE GENOMIC DNA]</scope>
    <source>
        <strain evidence="3">DSM 20463</strain>
    </source>
</reference>
<dbReference type="AlphaFoldDB" id="A0A1W1VER6"/>
<feature type="transmembrane region" description="Helical" evidence="1">
    <location>
        <begin position="49"/>
        <end position="66"/>
    </location>
</feature>
<organism evidence="2 3">
    <name type="scientific">Peptoniphilus asaccharolyticus DSM 20463</name>
    <dbReference type="NCBI Taxonomy" id="573058"/>
    <lineage>
        <taxon>Bacteria</taxon>
        <taxon>Bacillati</taxon>
        <taxon>Bacillota</taxon>
        <taxon>Tissierellia</taxon>
        <taxon>Tissierellales</taxon>
        <taxon>Peptoniphilaceae</taxon>
        <taxon>Peptoniphilus</taxon>
    </lineage>
</organism>
<gene>
    <name evidence="2" type="ORF">SAMN00017477_1810</name>
</gene>
<accession>A0A1W1VER6</accession>
<proteinExistence type="predicted"/>
<dbReference type="EMBL" id="FWWR01000012">
    <property type="protein sequence ID" value="SMB91551.1"/>
    <property type="molecule type" value="Genomic_DNA"/>
</dbReference>
<dbReference type="OrthoDB" id="9781069at2"/>
<dbReference type="InterPro" id="IPR008875">
    <property type="entry name" value="TraX"/>
</dbReference>
<evidence type="ECO:0000313" key="3">
    <source>
        <dbReference type="Proteomes" id="UP000192368"/>
    </source>
</evidence>
<feature type="transmembrane region" description="Helical" evidence="1">
    <location>
        <begin position="12"/>
        <end position="29"/>
    </location>
</feature>
<feature type="transmembrane region" description="Helical" evidence="1">
    <location>
        <begin position="133"/>
        <end position="149"/>
    </location>
</feature>
<sequence length="236" mass="26904">MKKDLFSSSTLKIIAMVCMLIDHVAAGLVNNGFYDVTLLGMNSSEISHIMRSIGRIAFPIFLFLLIEGFNRTRDVKKYILRLLIFAFISEIPFNMALRGSVFDISSQNVYFELFLILAMLYCLKTFEDKFKGFSKILVRFIIIGAFALISEVIKVDYGVYGIVAAAIMYTFSNSREARALSIIPAFAFEMFMPAVFLASPLVYFYNGKRGINLKYVFYAFYPLHLILIGIIRMNLL</sequence>
<keyword evidence="1" id="KW-0812">Transmembrane</keyword>
<feature type="transmembrane region" description="Helical" evidence="1">
    <location>
        <begin position="78"/>
        <end position="97"/>
    </location>
</feature>
<feature type="transmembrane region" description="Helical" evidence="1">
    <location>
        <begin position="215"/>
        <end position="235"/>
    </location>
</feature>
<name>A0A1W1VER6_PEPAS</name>
<dbReference type="STRING" id="573058.SAMN00017477_1810"/>
<evidence type="ECO:0000313" key="2">
    <source>
        <dbReference type="EMBL" id="SMB91551.1"/>
    </source>
</evidence>
<dbReference type="RefSeq" id="WP_084231347.1">
    <property type="nucleotide sequence ID" value="NZ_FWWR01000012.1"/>
</dbReference>
<keyword evidence="1" id="KW-0472">Membrane</keyword>
<feature type="transmembrane region" description="Helical" evidence="1">
    <location>
        <begin position="179"/>
        <end position="203"/>
    </location>
</feature>
<dbReference type="Proteomes" id="UP000192368">
    <property type="component" value="Unassembled WGS sequence"/>
</dbReference>
<keyword evidence="3" id="KW-1185">Reference proteome</keyword>
<protein>
    <submittedName>
        <fullName evidence="2">TraX protein</fullName>
    </submittedName>
</protein>
<evidence type="ECO:0000256" key="1">
    <source>
        <dbReference type="SAM" id="Phobius"/>
    </source>
</evidence>